<keyword evidence="3" id="KW-1185">Reference proteome</keyword>
<keyword evidence="1" id="KW-0472">Membrane</keyword>
<evidence type="ECO:0000313" key="2">
    <source>
        <dbReference type="EMBL" id="GAA0228212.1"/>
    </source>
</evidence>
<dbReference type="PROSITE" id="PS51318">
    <property type="entry name" value="TAT"/>
    <property type="match status" value="1"/>
</dbReference>
<dbReference type="Proteomes" id="UP001501176">
    <property type="component" value="Unassembled WGS sequence"/>
</dbReference>
<comment type="caution">
    <text evidence="2">The sequence shown here is derived from an EMBL/GenBank/DDBJ whole genome shotgun (WGS) entry which is preliminary data.</text>
</comment>
<keyword evidence="1" id="KW-1133">Transmembrane helix</keyword>
<sequence>MKEETIDRPPESTISRIRRGSRREFLKGTIVLAGTLSAGTLLAALAPSRTWALEAQVLDKDQARDLLLMARRLYPHDDLPDAVYALLVKDIDTACRDAAVRDLVRSGIASLNRAAGGNWASAPTQRQLAILEAMRTDPFFQKIRGQCVTSIYDNQMAYKHFGYEGETWSKGGYIKRGFNDLTWLPDPPASASPPPFDA</sequence>
<proteinExistence type="predicted"/>
<keyword evidence="1" id="KW-0812">Transmembrane</keyword>
<evidence type="ECO:0000256" key="1">
    <source>
        <dbReference type="SAM" id="Phobius"/>
    </source>
</evidence>
<evidence type="ECO:0000313" key="3">
    <source>
        <dbReference type="Proteomes" id="UP001501176"/>
    </source>
</evidence>
<accession>A0ABN0TRV3</accession>
<protein>
    <recommendedName>
        <fullName evidence="4">Tat (Twin-arginine translocation) pathway signal sequence</fullName>
    </recommendedName>
</protein>
<name>A0ABN0TRV3_9BURK</name>
<dbReference type="RefSeq" id="WP_343820891.1">
    <property type="nucleotide sequence ID" value="NZ_BAAAFN010000011.1"/>
</dbReference>
<evidence type="ECO:0008006" key="4">
    <source>
        <dbReference type="Google" id="ProtNLM"/>
    </source>
</evidence>
<feature type="transmembrane region" description="Helical" evidence="1">
    <location>
        <begin position="25"/>
        <end position="46"/>
    </location>
</feature>
<reference evidence="2 3" key="1">
    <citation type="journal article" date="2019" name="Int. J. Syst. Evol. Microbiol.">
        <title>The Global Catalogue of Microorganisms (GCM) 10K type strain sequencing project: providing services to taxonomists for standard genome sequencing and annotation.</title>
        <authorList>
            <consortium name="The Broad Institute Genomics Platform"/>
            <consortium name="The Broad Institute Genome Sequencing Center for Infectious Disease"/>
            <person name="Wu L."/>
            <person name="Ma J."/>
        </authorList>
    </citation>
    <scope>NUCLEOTIDE SEQUENCE [LARGE SCALE GENOMIC DNA]</scope>
    <source>
        <strain evidence="2 3">JCM 16240</strain>
    </source>
</reference>
<dbReference type="EMBL" id="BAAAFN010000011">
    <property type="protein sequence ID" value="GAA0228212.1"/>
    <property type="molecule type" value="Genomic_DNA"/>
</dbReference>
<gene>
    <name evidence="2" type="ORF">GCM10009125_16570</name>
</gene>
<organism evidence="2 3">
    <name type="scientific">Castellaniella daejeonensis</name>
    <dbReference type="NCBI Taxonomy" id="659013"/>
    <lineage>
        <taxon>Bacteria</taxon>
        <taxon>Pseudomonadati</taxon>
        <taxon>Pseudomonadota</taxon>
        <taxon>Betaproteobacteria</taxon>
        <taxon>Burkholderiales</taxon>
        <taxon>Alcaligenaceae</taxon>
        <taxon>Castellaniella</taxon>
    </lineage>
</organism>
<dbReference type="InterPro" id="IPR006311">
    <property type="entry name" value="TAT_signal"/>
</dbReference>